<gene>
    <name evidence="2" type="ORF">DFP72DRAFT_1068827</name>
</gene>
<protein>
    <submittedName>
        <fullName evidence="2">Uncharacterized protein</fullName>
    </submittedName>
</protein>
<keyword evidence="3" id="KW-1185">Reference proteome</keyword>
<feature type="compositionally biased region" description="Basic residues" evidence="1">
    <location>
        <begin position="188"/>
        <end position="206"/>
    </location>
</feature>
<evidence type="ECO:0000256" key="1">
    <source>
        <dbReference type="SAM" id="MobiDB-lite"/>
    </source>
</evidence>
<feature type="compositionally biased region" description="Low complexity" evidence="1">
    <location>
        <begin position="103"/>
        <end position="119"/>
    </location>
</feature>
<name>A0A8H6HY70_9AGAR</name>
<feature type="region of interest" description="Disordered" evidence="1">
    <location>
        <begin position="1"/>
        <end position="119"/>
    </location>
</feature>
<reference evidence="2 3" key="1">
    <citation type="submission" date="2020-07" db="EMBL/GenBank/DDBJ databases">
        <title>Comparative genomics of pyrophilous fungi reveals a link between fire events and developmental genes.</title>
        <authorList>
            <consortium name="DOE Joint Genome Institute"/>
            <person name="Steindorff A.S."/>
            <person name="Carver A."/>
            <person name="Calhoun S."/>
            <person name="Stillman K."/>
            <person name="Liu H."/>
            <person name="Lipzen A."/>
            <person name="Pangilinan J."/>
            <person name="Labutti K."/>
            <person name="Bruns T.D."/>
            <person name="Grigoriev I.V."/>
        </authorList>
    </citation>
    <scope>NUCLEOTIDE SEQUENCE [LARGE SCALE GENOMIC DNA]</scope>
    <source>
        <strain evidence="2 3">CBS 144469</strain>
    </source>
</reference>
<evidence type="ECO:0000313" key="2">
    <source>
        <dbReference type="EMBL" id="KAF6753961.1"/>
    </source>
</evidence>
<sequence>MTPRAQTRQDLDGSYNDTTLYRGNRTGTRVPNNSGLTGSDYRNGNNDGALNKDTIPPPEPGESGVHRKWRLPSEQRAAIGTPVQIASDPLSAPDRRRPHHSSSSRLPSTSLSALPSSNLVSAPSSSILLRYLDIISESIDKFGGIPNDVQAMLDHILPPKHASSPAAKGRSHSSDSNSGSSGSDGNRRDHRHHRRRDGKHKRRDRSRSRDAKPAPKLDLFLSSSSVSLIDFYLNLAGDSPSIHNPFYSAFTLFTSAQTPFVSHIPLLERRSGWNDWITALVASLEEINLSGFVLDSHDLPASNSPWKQPIYPFKNSTAGLSTNEERVAHHIWGQLDGFARHVITTCLGRDVYRKVKRFLSATSDAPTSRDWYSALKSWYSYESGRAAWKVAEVLVCGRDVLDYLTRYRELVQAVKDSVFCVSPTLMLTTLLCHLPSLGHLHAKFGIGTPSFGLDEFTFDNVLRWIQRMEEWFGSGVECVVNVGKDSAVVLDGGDGSVIAEFDSVSANNLALDTLDVTTPHSHVAATEVLSFAPPGSAAAVVTVTSTAVNLEACAPTKSGGHNGNGALLALEDPLAGADGAVVFDGGNDTLIEDYSPITTNLTPVVDNVLLEDYGPVGTDSLMPASSIPGIPSPPSDSPSRRFHHRPVSLPVPQEPWLTLDMSLSP</sequence>
<organism evidence="2 3">
    <name type="scientific">Ephemerocybe angulata</name>
    <dbReference type="NCBI Taxonomy" id="980116"/>
    <lineage>
        <taxon>Eukaryota</taxon>
        <taxon>Fungi</taxon>
        <taxon>Dikarya</taxon>
        <taxon>Basidiomycota</taxon>
        <taxon>Agaricomycotina</taxon>
        <taxon>Agaricomycetes</taxon>
        <taxon>Agaricomycetidae</taxon>
        <taxon>Agaricales</taxon>
        <taxon>Agaricineae</taxon>
        <taxon>Psathyrellaceae</taxon>
        <taxon>Ephemerocybe</taxon>
    </lineage>
</organism>
<feature type="compositionally biased region" description="Polar residues" evidence="1">
    <location>
        <begin position="15"/>
        <end position="48"/>
    </location>
</feature>
<feature type="region of interest" description="Disordered" evidence="1">
    <location>
        <begin position="620"/>
        <end position="648"/>
    </location>
</feature>
<accession>A0A8H6HY70</accession>
<feature type="region of interest" description="Disordered" evidence="1">
    <location>
        <begin position="159"/>
        <end position="213"/>
    </location>
</feature>
<evidence type="ECO:0000313" key="3">
    <source>
        <dbReference type="Proteomes" id="UP000521943"/>
    </source>
</evidence>
<dbReference type="OrthoDB" id="3120515at2759"/>
<feature type="compositionally biased region" description="Low complexity" evidence="1">
    <location>
        <begin position="174"/>
        <end position="184"/>
    </location>
</feature>
<proteinExistence type="predicted"/>
<dbReference type="Proteomes" id="UP000521943">
    <property type="component" value="Unassembled WGS sequence"/>
</dbReference>
<dbReference type="EMBL" id="JACGCI010000036">
    <property type="protein sequence ID" value="KAF6753961.1"/>
    <property type="molecule type" value="Genomic_DNA"/>
</dbReference>
<comment type="caution">
    <text evidence="2">The sequence shown here is derived from an EMBL/GenBank/DDBJ whole genome shotgun (WGS) entry which is preliminary data.</text>
</comment>
<dbReference type="AlphaFoldDB" id="A0A8H6HY70"/>